<dbReference type="GO" id="GO:0003677">
    <property type="term" value="F:DNA binding"/>
    <property type="evidence" value="ECO:0007669"/>
    <property type="project" value="UniProtKB-KW"/>
</dbReference>
<dbReference type="PANTHER" id="PTHR35145">
    <property type="entry name" value="CYTOPLASMIC PROTEIN-RELATED"/>
    <property type="match status" value="1"/>
</dbReference>
<sequence>MDVAAVKAFCGGFPAATSKSIGPPGNILVYSVDKRSFAYFKTSEPERWRFSIRVTSERFLELTGIPGIKPARYMGRYRWVTIVDVRTVPADYLKELIAWSYDRALAGLSKRRQAEIAGQAQVSRPRRRE</sequence>
<dbReference type="Gene3D" id="3.90.1150.30">
    <property type="match status" value="1"/>
</dbReference>
<gene>
    <name evidence="1" type="ORF">J5837_15885</name>
</gene>
<dbReference type="EMBL" id="JAGKTC010000004">
    <property type="protein sequence ID" value="MBP3985886.1"/>
    <property type="molecule type" value="Genomic_DNA"/>
</dbReference>
<organism evidence="1 2">
    <name type="scientific">Pseudoxanthomonas helianthi</name>
    <dbReference type="NCBI Taxonomy" id="1453541"/>
    <lineage>
        <taxon>Bacteria</taxon>
        <taxon>Pseudomonadati</taxon>
        <taxon>Pseudomonadota</taxon>
        <taxon>Gammaproteobacteria</taxon>
        <taxon>Lysobacterales</taxon>
        <taxon>Lysobacteraceae</taxon>
        <taxon>Pseudoxanthomonas</taxon>
    </lineage>
</organism>
<reference evidence="1" key="2">
    <citation type="submission" date="2021-03" db="EMBL/GenBank/DDBJ databases">
        <authorList>
            <person name="Cao W."/>
        </authorList>
    </citation>
    <scope>NUCLEOTIDE SEQUENCE</scope>
    <source>
        <strain evidence="1">110414</strain>
    </source>
</reference>
<keyword evidence="1" id="KW-0238">DNA-binding</keyword>
<reference evidence="1" key="1">
    <citation type="journal article" date="2016" name="Int. J. Syst. Evol. Microbiol.">
        <title>Pseudoxanthomonas helianthi sp. nov., isolated from roots of Jerusalem artichoke (Helianthus tuberosus).</title>
        <authorList>
            <person name="Kittiwongwattana C."/>
            <person name="Thawai C."/>
        </authorList>
    </citation>
    <scope>NUCLEOTIDE SEQUENCE</scope>
    <source>
        <strain evidence="1">110414</strain>
    </source>
</reference>
<keyword evidence="2" id="KW-1185">Reference proteome</keyword>
<dbReference type="InterPro" id="IPR058532">
    <property type="entry name" value="YjbR/MT2646/Rv2570-like"/>
</dbReference>
<dbReference type="InterPro" id="IPR038056">
    <property type="entry name" value="YjbR-like_sf"/>
</dbReference>
<comment type="caution">
    <text evidence="1">The sequence shown here is derived from an EMBL/GenBank/DDBJ whole genome shotgun (WGS) entry which is preliminary data.</text>
</comment>
<dbReference type="PANTHER" id="PTHR35145:SF1">
    <property type="entry name" value="CYTOPLASMIC PROTEIN"/>
    <property type="match status" value="1"/>
</dbReference>
<dbReference type="AlphaFoldDB" id="A0A940X765"/>
<name>A0A940X765_9GAMM</name>
<proteinExistence type="predicted"/>
<dbReference type="Proteomes" id="UP000673447">
    <property type="component" value="Unassembled WGS sequence"/>
</dbReference>
<protein>
    <submittedName>
        <fullName evidence="1">MmcQ/YjbR family DNA-binding protein</fullName>
    </submittedName>
</protein>
<evidence type="ECO:0000313" key="2">
    <source>
        <dbReference type="Proteomes" id="UP000673447"/>
    </source>
</evidence>
<accession>A0A940X765</accession>
<dbReference type="InterPro" id="IPR007351">
    <property type="entry name" value="YjbR"/>
</dbReference>
<dbReference type="Pfam" id="PF04237">
    <property type="entry name" value="YjbR"/>
    <property type="match status" value="1"/>
</dbReference>
<evidence type="ECO:0000313" key="1">
    <source>
        <dbReference type="EMBL" id="MBP3985886.1"/>
    </source>
</evidence>
<dbReference type="SUPFAM" id="SSF142906">
    <property type="entry name" value="YjbR-like"/>
    <property type="match status" value="1"/>
</dbReference>
<dbReference type="RefSeq" id="WP_210537767.1">
    <property type="nucleotide sequence ID" value="NZ_JAGKTC010000004.1"/>
</dbReference>